<evidence type="ECO:0000313" key="25">
    <source>
        <dbReference type="Proteomes" id="UP000639396"/>
    </source>
</evidence>
<evidence type="ECO:0000256" key="12">
    <source>
        <dbReference type="ARBA" id="ARBA00023306"/>
    </source>
</evidence>
<keyword evidence="3" id="KW-1003">Cell membrane</keyword>
<dbReference type="GO" id="GO:0071555">
    <property type="term" value="P:cell wall organization"/>
    <property type="evidence" value="ECO:0007669"/>
    <property type="project" value="UniProtKB-KW"/>
</dbReference>
<keyword evidence="8" id="KW-0133">Cell shape</keyword>
<evidence type="ECO:0000256" key="20">
    <source>
        <dbReference type="ARBA" id="ARBA00049902"/>
    </source>
</evidence>
<dbReference type="EMBL" id="JACXJA010000014">
    <property type="protein sequence ID" value="MBD2862604.1"/>
    <property type="molecule type" value="Genomic_DNA"/>
</dbReference>
<dbReference type="InterPro" id="IPR001182">
    <property type="entry name" value="FtsW/RodA"/>
</dbReference>
<feature type="transmembrane region" description="Helical" evidence="23">
    <location>
        <begin position="147"/>
        <end position="164"/>
    </location>
</feature>
<keyword evidence="13" id="KW-0961">Cell wall biogenesis/degradation</keyword>
<keyword evidence="12" id="KW-0131">Cell cycle</keyword>
<evidence type="ECO:0000256" key="15">
    <source>
        <dbReference type="ARBA" id="ARBA00033270"/>
    </source>
</evidence>
<feature type="region of interest" description="Disordered" evidence="22">
    <location>
        <begin position="379"/>
        <end position="401"/>
    </location>
</feature>
<dbReference type="EC" id="2.4.99.28" evidence="19"/>
<keyword evidence="5" id="KW-0328">Glycosyltransferase</keyword>
<dbReference type="GO" id="GO:0015648">
    <property type="term" value="F:lipid-linked peptidoglycan transporter activity"/>
    <property type="evidence" value="ECO:0007669"/>
    <property type="project" value="TreeGrafter"/>
</dbReference>
<evidence type="ECO:0000256" key="18">
    <source>
        <dbReference type="ARBA" id="ARBA00041418"/>
    </source>
</evidence>
<evidence type="ECO:0000256" key="10">
    <source>
        <dbReference type="ARBA" id="ARBA00022989"/>
    </source>
</evidence>
<keyword evidence="10 23" id="KW-1133">Transmembrane helix</keyword>
<dbReference type="GO" id="GO:0005886">
    <property type="term" value="C:plasma membrane"/>
    <property type="evidence" value="ECO:0007669"/>
    <property type="project" value="UniProtKB-SubCell"/>
</dbReference>
<evidence type="ECO:0000256" key="11">
    <source>
        <dbReference type="ARBA" id="ARBA00023136"/>
    </source>
</evidence>
<feature type="transmembrane region" description="Helical" evidence="23">
    <location>
        <begin position="275"/>
        <end position="301"/>
    </location>
</feature>
<keyword evidence="25" id="KW-1185">Reference proteome</keyword>
<keyword evidence="11 23" id="KW-0472">Membrane</keyword>
<dbReference type="NCBIfam" id="TIGR02614">
    <property type="entry name" value="ftsW"/>
    <property type="match status" value="1"/>
</dbReference>
<keyword evidence="7 23" id="KW-0812">Transmembrane</keyword>
<keyword evidence="6" id="KW-0808">Transferase</keyword>
<comment type="similarity">
    <text evidence="16">Belongs to the SEDS family. FtsW subfamily.</text>
</comment>
<comment type="caution">
    <text evidence="24">The sequence shown here is derived from an EMBL/GenBank/DDBJ whole genome shotgun (WGS) entry which is preliminary data.</text>
</comment>
<gene>
    <name evidence="24" type="primary">ftsW</name>
    <name evidence="24" type="ORF">IDH45_11470</name>
</gene>
<keyword evidence="9" id="KW-0573">Peptidoglycan synthesis</keyword>
<feature type="transmembrane region" description="Helical" evidence="23">
    <location>
        <begin position="346"/>
        <end position="371"/>
    </location>
</feature>
<dbReference type="PANTHER" id="PTHR30474">
    <property type="entry name" value="CELL CYCLE PROTEIN"/>
    <property type="match status" value="1"/>
</dbReference>
<evidence type="ECO:0000256" key="8">
    <source>
        <dbReference type="ARBA" id="ARBA00022960"/>
    </source>
</evidence>
<feature type="transmembrane region" description="Helical" evidence="23">
    <location>
        <begin position="54"/>
        <end position="72"/>
    </location>
</feature>
<comment type="catalytic activity">
    <reaction evidence="20">
        <text>[GlcNAc-(1-&gt;4)-Mur2Ac(oyl-L-Ala-gamma-D-Glu-L-Lys-D-Ala-D-Ala)](n)-di-trans,octa-cis-undecaprenyl diphosphate + beta-D-GlcNAc-(1-&gt;4)-Mur2Ac(oyl-L-Ala-gamma-D-Glu-L-Lys-D-Ala-D-Ala)-di-trans,octa-cis-undecaprenyl diphosphate = [GlcNAc-(1-&gt;4)-Mur2Ac(oyl-L-Ala-gamma-D-Glu-L-Lys-D-Ala-D-Ala)](n+1)-di-trans,octa-cis-undecaprenyl diphosphate + di-trans,octa-cis-undecaprenyl diphosphate + H(+)</text>
        <dbReference type="Rhea" id="RHEA:23708"/>
        <dbReference type="Rhea" id="RHEA-COMP:9602"/>
        <dbReference type="Rhea" id="RHEA-COMP:9603"/>
        <dbReference type="ChEBI" id="CHEBI:15378"/>
        <dbReference type="ChEBI" id="CHEBI:58405"/>
        <dbReference type="ChEBI" id="CHEBI:60033"/>
        <dbReference type="ChEBI" id="CHEBI:78435"/>
        <dbReference type="EC" id="2.4.99.28"/>
    </reaction>
</comment>
<comment type="subcellular location">
    <subcellularLocation>
        <location evidence="1">Cell membrane</location>
        <topology evidence="1">Multi-pass membrane protein</topology>
    </subcellularLocation>
</comment>
<keyword evidence="4" id="KW-0132">Cell division</keyword>
<evidence type="ECO:0000256" key="7">
    <source>
        <dbReference type="ARBA" id="ARBA00022692"/>
    </source>
</evidence>
<evidence type="ECO:0000256" key="6">
    <source>
        <dbReference type="ARBA" id="ARBA00022679"/>
    </source>
</evidence>
<evidence type="ECO:0000256" key="13">
    <source>
        <dbReference type="ARBA" id="ARBA00023316"/>
    </source>
</evidence>
<evidence type="ECO:0000256" key="1">
    <source>
        <dbReference type="ARBA" id="ARBA00004651"/>
    </source>
</evidence>
<dbReference type="InterPro" id="IPR013437">
    <property type="entry name" value="FtsW"/>
</dbReference>
<reference evidence="24" key="1">
    <citation type="submission" date="2020-09" db="EMBL/GenBank/DDBJ databases">
        <title>A novel bacterium of genus Paenibacillus, isolated from South China Sea.</title>
        <authorList>
            <person name="Huang H."/>
            <person name="Mo K."/>
            <person name="Hu Y."/>
        </authorList>
    </citation>
    <scope>NUCLEOTIDE SEQUENCE</scope>
    <source>
        <strain evidence="24">IB182363</strain>
    </source>
</reference>
<evidence type="ECO:0000256" key="5">
    <source>
        <dbReference type="ARBA" id="ARBA00022676"/>
    </source>
</evidence>
<dbReference type="Proteomes" id="UP000639396">
    <property type="component" value="Unassembled WGS sequence"/>
</dbReference>
<sequence length="401" mass="43502">MTEQRRGTPDFLLLLLTFLLVGFGLVMVFSASSVTALAKEKFGNDPLYFVKKQAIFAVAGTVGMFFLMNIPYRRLKPLLRPGFIVVLVMLVLVPFIGFEVNGARSWFNLPGGMGSLQPSEFAKVGVILYLSLLISKKGERFRDLKNGLLPAVIIVGIVAGLIMLQPDFGSTMILVLAASLVIVVGGANLKHIFLAVGSITVIAAIFLAGYLISADSLGYRMDRIACYLDPWFDQQSSCYQLVQSLYAFGHGELTGAGFGQSIQKMHYLPEAHNDFIFAIIGEEFGFIGTVLFLLLYLAFLWRGFIVALRCTDLFGSLAGTGIVGLIAIQALINMGGVTGTIPMTGVTLPFISAGGSSLSVTMASIGILLSISRDITRPDRAEKPEKRTGFARDRNDWSKRA</sequence>
<evidence type="ECO:0000256" key="16">
    <source>
        <dbReference type="ARBA" id="ARBA00038053"/>
    </source>
</evidence>
<evidence type="ECO:0000256" key="23">
    <source>
        <dbReference type="SAM" id="Phobius"/>
    </source>
</evidence>
<dbReference type="GO" id="GO:0008360">
    <property type="term" value="P:regulation of cell shape"/>
    <property type="evidence" value="ECO:0007669"/>
    <property type="project" value="UniProtKB-KW"/>
</dbReference>
<evidence type="ECO:0000256" key="21">
    <source>
        <dbReference type="ARBA" id="ARBA00049966"/>
    </source>
</evidence>
<comment type="pathway">
    <text evidence="2">Cell wall biogenesis; peptidoglycan biosynthesis.</text>
</comment>
<dbReference type="RefSeq" id="WP_190927669.1">
    <property type="nucleotide sequence ID" value="NZ_JACXJA010000014.1"/>
</dbReference>
<evidence type="ECO:0000313" key="24">
    <source>
        <dbReference type="EMBL" id="MBD2862604.1"/>
    </source>
</evidence>
<feature type="transmembrane region" description="Helical" evidence="23">
    <location>
        <begin position="118"/>
        <end position="135"/>
    </location>
</feature>
<feature type="transmembrane region" description="Helical" evidence="23">
    <location>
        <begin position="313"/>
        <end position="334"/>
    </location>
</feature>
<feature type="transmembrane region" description="Helical" evidence="23">
    <location>
        <begin position="170"/>
        <end position="187"/>
    </location>
</feature>
<organism evidence="24 25">
    <name type="scientific">Paenibacillus oceani</name>
    <dbReference type="NCBI Taxonomy" id="2772510"/>
    <lineage>
        <taxon>Bacteria</taxon>
        <taxon>Bacillati</taxon>
        <taxon>Bacillota</taxon>
        <taxon>Bacilli</taxon>
        <taxon>Bacillales</taxon>
        <taxon>Paenibacillaceae</taxon>
        <taxon>Paenibacillus</taxon>
    </lineage>
</organism>
<evidence type="ECO:0000256" key="19">
    <source>
        <dbReference type="ARBA" id="ARBA00044770"/>
    </source>
</evidence>
<evidence type="ECO:0000256" key="9">
    <source>
        <dbReference type="ARBA" id="ARBA00022984"/>
    </source>
</evidence>
<accession>A0A927C744</accession>
<dbReference type="PANTHER" id="PTHR30474:SF2">
    <property type="entry name" value="PEPTIDOGLYCAN GLYCOSYLTRANSFERASE FTSW-RELATED"/>
    <property type="match status" value="1"/>
</dbReference>
<dbReference type="Pfam" id="PF01098">
    <property type="entry name" value="FTSW_RODA_SPOVE"/>
    <property type="match status" value="1"/>
</dbReference>
<evidence type="ECO:0000256" key="2">
    <source>
        <dbReference type="ARBA" id="ARBA00004752"/>
    </source>
</evidence>
<evidence type="ECO:0000256" key="22">
    <source>
        <dbReference type="SAM" id="MobiDB-lite"/>
    </source>
</evidence>
<protein>
    <recommendedName>
        <fullName evidence="17">Probable peptidoglycan glycosyltransferase FtsW</fullName>
        <ecNumber evidence="19">2.4.99.28</ecNumber>
    </recommendedName>
    <alternativeName>
        <fullName evidence="18">Cell division protein FtsW</fullName>
    </alternativeName>
    <alternativeName>
        <fullName evidence="15">Cell wall polymerase</fullName>
    </alternativeName>
    <alternativeName>
        <fullName evidence="14">Peptidoglycan polymerase</fullName>
    </alternativeName>
</protein>
<dbReference type="AlphaFoldDB" id="A0A927C744"/>
<comment type="function">
    <text evidence="21">Peptidoglycan polymerase that is essential for cell division.</text>
</comment>
<dbReference type="GO" id="GO:0008955">
    <property type="term" value="F:peptidoglycan glycosyltransferase activity"/>
    <property type="evidence" value="ECO:0007669"/>
    <property type="project" value="UniProtKB-EC"/>
</dbReference>
<dbReference type="GO" id="GO:0032153">
    <property type="term" value="C:cell division site"/>
    <property type="evidence" value="ECO:0007669"/>
    <property type="project" value="TreeGrafter"/>
</dbReference>
<dbReference type="GO" id="GO:0051301">
    <property type="term" value="P:cell division"/>
    <property type="evidence" value="ECO:0007669"/>
    <property type="project" value="UniProtKB-KW"/>
</dbReference>
<evidence type="ECO:0000256" key="4">
    <source>
        <dbReference type="ARBA" id="ARBA00022618"/>
    </source>
</evidence>
<evidence type="ECO:0000256" key="17">
    <source>
        <dbReference type="ARBA" id="ARBA00041185"/>
    </source>
</evidence>
<feature type="transmembrane region" description="Helical" evidence="23">
    <location>
        <begin position="79"/>
        <end position="98"/>
    </location>
</feature>
<feature type="transmembrane region" description="Helical" evidence="23">
    <location>
        <begin position="192"/>
        <end position="212"/>
    </location>
</feature>
<evidence type="ECO:0000256" key="3">
    <source>
        <dbReference type="ARBA" id="ARBA00022475"/>
    </source>
</evidence>
<evidence type="ECO:0000256" key="14">
    <source>
        <dbReference type="ARBA" id="ARBA00032370"/>
    </source>
</evidence>
<proteinExistence type="inferred from homology"/>
<dbReference type="GO" id="GO:0009252">
    <property type="term" value="P:peptidoglycan biosynthetic process"/>
    <property type="evidence" value="ECO:0007669"/>
    <property type="project" value="UniProtKB-KW"/>
</dbReference>
<name>A0A927C744_9BACL</name>